<dbReference type="Gene3D" id="3.40.50.10900">
    <property type="entry name" value="PAC-like subunit"/>
    <property type="match status" value="1"/>
</dbReference>
<dbReference type="Pfam" id="PF09754">
    <property type="entry name" value="PAC2"/>
    <property type="match status" value="1"/>
</dbReference>
<reference evidence="2 3" key="4">
    <citation type="journal article" date="2020" name="PLoS ONE">
        <title>Taxonomic classification of strain PO100/5 shows a broader geographic distribution and genetic markers of the recently described Corynebacterium silvaticum.</title>
        <authorList>
            <person name="Viana M.V.C."/>
            <person name="Profeta R."/>
            <person name="da Silva A.L."/>
            <person name="Hurtado R."/>
            <person name="Cerqueira J.C."/>
            <person name="Ribeiro B.F.S."/>
            <person name="Almeida M.O."/>
            <person name="Morais-Rodrigues F."/>
            <person name="Soares S.C."/>
            <person name="Oliveira M."/>
            <person name="Tavares L."/>
            <person name="Figueiredo H."/>
            <person name="Wattam A.R."/>
            <person name="Barh D."/>
            <person name="Ghosh P."/>
            <person name="Silva A."/>
            <person name="Azevedo V."/>
        </authorList>
    </citation>
    <scope>NUCLEOTIDE SEQUENCE [LARGE SCALE GENOMIC DNA]</scope>
    <source>
        <strain evidence="2 3">PO100/5</strain>
    </source>
</reference>
<sequence>MQEKNARMYELEFPAPEVSLKDSEGPTLIVALQGYADAGHAIDASAEHLLAALDHRPVASFNNDELIDYRSRRPSVTIEHNNIVNAEELALGIEVLRDNSGTPFLLLSGPEPDLRWDAFTKAVADLVERFGVSRTICLYAAPMAAPHTRPMVVSAHGNSADLIDHHFSLDTRITVPGSASLQLERLLNKQGRNVAGYTAHVPHYLSASPYPQATLSLLEAVSSSTGLKFPLRTLEEDSRKVALQIEEQVASSAEIENFVRLLEQQYDEELERYREANPEAVMPGEGVVPNAELLGEEFEKFLADIDNRSLNGGKSENDQEQSAPVDTTDTSDEETDL</sequence>
<dbReference type="EMBL" id="CP021417">
    <property type="protein sequence ID" value="ARU46299.1"/>
    <property type="molecule type" value="Genomic_DNA"/>
</dbReference>
<evidence type="ECO:0000256" key="1">
    <source>
        <dbReference type="SAM" id="MobiDB-lite"/>
    </source>
</evidence>
<reference evidence="2 3" key="3">
    <citation type="journal article" date="2020" name="Int. J. Syst. Evol. Microbiol.">
        <title>Corynebacterium silvaticum sp. nov., a unique group of NTTB corynebacteria in wild boar and roe deer.</title>
        <authorList>
            <person name="Dangel A."/>
            <person name="Berger A."/>
            <person name="Rau J."/>
            <person name="Eisenberg T."/>
            <person name="Kampfer P."/>
            <person name="Margos G."/>
            <person name="Contzen M."/>
            <person name="Busse H.J."/>
            <person name="Konrad R."/>
            <person name="Peters M."/>
            <person name="Sting R."/>
            <person name="Sing A."/>
        </authorList>
    </citation>
    <scope>NUCLEOTIDE SEQUENCE [LARGE SCALE GENOMIC DNA]</scope>
    <source>
        <strain evidence="2 3">PO100/5</strain>
    </source>
</reference>
<name>A0A7U5K8R1_9CORY</name>
<dbReference type="Proteomes" id="UP000195652">
    <property type="component" value="Chromosome"/>
</dbReference>
<evidence type="ECO:0000313" key="2">
    <source>
        <dbReference type="EMBL" id="ARU46299.1"/>
    </source>
</evidence>
<keyword evidence="3" id="KW-1185">Reference proteome</keyword>
<dbReference type="InterPro" id="IPR038389">
    <property type="entry name" value="PSMG2_sf"/>
</dbReference>
<dbReference type="Gene3D" id="1.10.287.100">
    <property type="match status" value="1"/>
</dbReference>
<dbReference type="GO" id="GO:0000502">
    <property type="term" value="C:proteasome complex"/>
    <property type="evidence" value="ECO:0007669"/>
    <property type="project" value="UniProtKB-KW"/>
</dbReference>
<protein>
    <submittedName>
        <fullName evidence="2">PAC2 family protein</fullName>
    </submittedName>
</protein>
<accession>A0A7U5K8R1</accession>
<dbReference type="AlphaFoldDB" id="A0A7U5K8R1"/>
<dbReference type="PIRSF" id="PIRSF028754">
    <property type="entry name" value="UCP028754"/>
    <property type="match status" value="1"/>
</dbReference>
<dbReference type="GeneID" id="75008030"/>
<dbReference type="SUPFAM" id="SSF159659">
    <property type="entry name" value="Cgl1923-like"/>
    <property type="match status" value="1"/>
</dbReference>
<feature type="region of interest" description="Disordered" evidence="1">
    <location>
        <begin position="307"/>
        <end position="337"/>
    </location>
</feature>
<evidence type="ECO:0000313" key="3">
    <source>
        <dbReference type="Proteomes" id="UP000195652"/>
    </source>
</evidence>
<dbReference type="KEGG" id="csil:CBE74_07160"/>
<reference evidence="2 3" key="1">
    <citation type="journal article" date="2014" name="BMC Vet. Res.">
        <title>First report of Corynebacterium pseudotuberculosis from caseous lymphadenitis lesions in Black Alentejano pig (Sus scrofa domesticus).</title>
        <authorList>
            <person name="Oliveira M."/>
            <person name="Barroco C."/>
            <person name="Mottola C."/>
            <person name="Santos R."/>
            <person name="Lemsaddek A."/>
            <person name="Tavares L."/>
            <person name="Semedo-Lemsaddek T."/>
        </authorList>
    </citation>
    <scope>NUCLEOTIDE SEQUENCE [LARGE SCALE GENOMIC DNA]</scope>
    <source>
        <strain evidence="2 3">PO100/5</strain>
    </source>
</reference>
<gene>
    <name evidence="2" type="ORF">CBE74_07160</name>
</gene>
<feature type="compositionally biased region" description="Polar residues" evidence="1">
    <location>
        <begin position="308"/>
        <end position="325"/>
    </location>
</feature>
<dbReference type="InterPro" id="IPR008492">
    <property type="entry name" value="Rv2714-like"/>
</dbReference>
<proteinExistence type="predicted"/>
<organism evidence="2 3">
    <name type="scientific">Corynebacterium silvaticum</name>
    <dbReference type="NCBI Taxonomy" id="2320431"/>
    <lineage>
        <taxon>Bacteria</taxon>
        <taxon>Bacillati</taxon>
        <taxon>Actinomycetota</taxon>
        <taxon>Actinomycetes</taxon>
        <taxon>Mycobacteriales</taxon>
        <taxon>Corynebacteriaceae</taxon>
        <taxon>Corynebacterium</taxon>
    </lineage>
</organism>
<dbReference type="InterPro" id="IPR019151">
    <property type="entry name" value="Proteasome_assmbl_chaperone_2"/>
</dbReference>
<dbReference type="RefSeq" id="WP_087454110.1">
    <property type="nucleotide sequence ID" value="NZ_CP021417.2"/>
</dbReference>
<reference evidence="2 3" key="2">
    <citation type="journal article" date="2020" name="Antonie Van Leeuwenhoek">
        <title>Phylogenomic characterisation of a novel corynebacterial species pathogenic to animals.</title>
        <authorList>
            <person name="Moller J."/>
            <person name="Musella L."/>
            <person name="Melnikov V."/>
            <person name="Geissdorfer W."/>
            <person name="Burkovski A."/>
            <person name="Sangal V."/>
        </authorList>
    </citation>
    <scope>NUCLEOTIDE SEQUENCE [LARGE SCALE GENOMIC DNA]</scope>
    <source>
        <strain evidence="2 3">PO100/5</strain>
    </source>
</reference>